<dbReference type="Proteomes" id="UP000291343">
    <property type="component" value="Unassembled WGS sequence"/>
</dbReference>
<evidence type="ECO:0000313" key="2">
    <source>
        <dbReference type="EMBL" id="RZF43434.1"/>
    </source>
</evidence>
<accession>A0A482XC72</accession>
<name>A0A482XC72_LAOST</name>
<comment type="caution">
    <text evidence="2">The sequence shown here is derived from an EMBL/GenBank/DDBJ whole genome shotgun (WGS) entry which is preliminary data.</text>
</comment>
<evidence type="ECO:0000256" key="1">
    <source>
        <dbReference type="SAM" id="MobiDB-lite"/>
    </source>
</evidence>
<organism evidence="2 3">
    <name type="scientific">Laodelphax striatellus</name>
    <name type="common">Small brown planthopper</name>
    <name type="synonym">Delphax striatella</name>
    <dbReference type="NCBI Taxonomy" id="195883"/>
    <lineage>
        <taxon>Eukaryota</taxon>
        <taxon>Metazoa</taxon>
        <taxon>Ecdysozoa</taxon>
        <taxon>Arthropoda</taxon>
        <taxon>Hexapoda</taxon>
        <taxon>Insecta</taxon>
        <taxon>Pterygota</taxon>
        <taxon>Neoptera</taxon>
        <taxon>Paraneoptera</taxon>
        <taxon>Hemiptera</taxon>
        <taxon>Auchenorrhyncha</taxon>
        <taxon>Fulgoroidea</taxon>
        <taxon>Delphacidae</taxon>
        <taxon>Criomorphinae</taxon>
        <taxon>Laodelphax</taxon>
    </lineage>
</organism>
<feature type="region of interest" description="Disordered" evidence="1">
    <location>
        <begin position="326"/>
        <end position="387"/>
    </location>
</feature>
<dbReference type="EMBL" id="QKKF02012754">
    <property type="protein sequence ID" value="RZF43434.1"/>
    <property type="molecule type" value="Genomic_DNA"/>
</dbReference>
<evidence type="ECO:0000313" key="3">
    <source>
        <dbReference type="Proteomes" id="UP000291343"/>
    </source>
</evidence>
<dbReference type="InParanoid" id="A0A482XC72"/>
<keyword evidence="3" id="KW-1185">Reference proteome</keyword>
<gene>
    <name evidence="2" type="ORF">LSTR_LSTR001695</name>
</gene>
<protein>
    <submittedName>
        <fullName evidence="2">Uncharacterized protein</fullName>
    </submittedName>
</protein>
<feature type="compositionally biased region" description="Low complexity" evidence="1">
    <location>
        <begin position="326"/>
        <end position="341"/>
    </location>
</feature>
<sequence length="387" mass="42495">MPSNQFPFLDAFLGQLEERAKARQYTPFRSLKTHHWGRSLVDLRGPLTRLSTPGLWAVPMVFRSEVAVAVVDRAQAVIHIFDPMRAVTTSQLDLVKSTIRKFAQLKKVRYTANFNFKRYPIFESDLPRWKAGRIIAVQLYDFFRRLPITTVYCFEDDIWRLHQAFPALRSYLRDGSERVEHANDDALLDPGLVDGGATRHQPMSVEAVPSEEEDLLLEEGGGGFSFIYGKEEPTDDIAQLSIEDALCTAAAACIAEPHDGSTPPPTRPGWVEARGLSARWDALKHGPKDVGVLPLEEGAMDAAEEPAATSFYEALEAVKEQLAESANDAVEAAADPAAASTKEADAVVVMPSDPQRPGAGTSTGRPGRVCNINRPSPCEATCPPKIQ</sequence>
<reference evidence="2 3" key="1">
    <citation type="journal article" date="2017" name="Gigascience">
        <title>Genome sequence of the small brown planthopper, Laodelphax striatellus.</title>
        <authorList>
            <person name="Zhu J."/>
            <person name="Jiang F."/>
            <person name="Wang X."/>
            <person name="Yang P."/>
            <person name="Bao Y."/>
            <person name="Zhao W."/>
            <person name="Wang W."/>
            <person name="Lu H."/>
            <person name="Wang Q."/>
            <person name="Cui N."/>
            <person name="Li J."/>
            <person name="Chen X."/>
            <person name="Luo L."/>
            <person name="Yu J."/>
            <person name="Kang L."/>
            <person name="Cui F."/>
        </authorList>
    </citation>
    <scope>NUCLEOTIDE SEQUENCE [LARGE SCALE GENOMIC DNA]</scope>
    <source>
        <strain evidence="2">Lst14</strain>
    </source>
</reference>
<dbReference type="AlphaFoldDB" id="A0A482XC72"/>
<proteinExistence type="predicted"/>